<evidence type="ECO:0000256" key="3">
    <source>
        <dbReference type="ARBA" id="ARBA00022553"/>
    </source>
</evidence>
<dbReference type="Pfam" id="PF00501">
    <property type="entry name" value="AMP-binding"/>
    <property type="match status" value="4"/>
</dbReference>
<evidence type="ECO:0000256" key="4">
    <source>
        <dbReference type="ARBA" id="ARBA00022737"/>
    </source>
</evidence>
<dbReference type="FunFam" id="1.10.1200.10:FF:000016">
    <property type="entry name" value="Non-ribosomal peptide synthase"/>
    <property type="match status" value="2"/>
</dbReference>
<reference evidence="7 8" key="1">
    <citation type="submission" date="2016-10" db="EMBL/GenBank/DDBJ databases">
        <title>The Draft Genome Sequence of Actinokineospora bangkokensis 44EHWT reveals the biosynthetic pathway of antifungal compounds Thailandins with unusual extender unit butylmalonyl-CoA.</title>
        <authorList>
            <person name="Greule A."/>
            <person name="Intra B."/>
            <person name="Flemming S."/>
            <person name="Rommel M.G."/>
            <person name="Panbangred W."/>
            <person name="Bechthold A."/>
        </authorList>
    </citation>
    <scope>NUCLEOTIDE SEQUENCE [LARGE SCALE GENOMIC DNA]</scope>
    <source>
        <strain evidence="7 8">44EHW</strain>
    </source>
</reference>
<evidence type="ECO:0000313" key="8">
    <source>
        <dbReference type="Proteomes" id="UP000186040"/>
    </source>
</evidence>
<dbReference type="Gene3D" id="3.30.559.10">
    <property type="entry name" value="Chloramphenicol acetyltransferase-like domain"/>
    <property type="match status" value="7"/>
</dbReference>
<protein>
    <recommendedName>
        <fullName evidence="6">Carrier domain-containing protein</fullName>
    </recommendedName>
</protein>
<dbReference type="Pfam" id="PF00668">
    <property type="entry name" value="Condensation"/>
    <property type="match status" value="7"/>
</dbReference>
<feature type="domain" description="Carrier" evidence="6">
    <location>
        <begin position="4753"/>
        <end position="4828"/>
    </location>
</feature>
<dbReference type="PROSITE" id="PS50075">
    <property type="entry name" value="CARRIER"/>
    <property type="match status" value="4"/>
</dbReference>
<dbReference type="InterPro" id="IPR025110">
    <property type="entry name" value="AMP-bd_C"/>
</dbReference>
<dbReference type="InterPro" id="IPR009081">
    <property type="entry name" value="PP-bd_ACP"/>
</dbReference>
<dbReference type="InterPro" id="IPR042099">
    <property type="entry name" value="ANL_N_sf"/>
</dbReference>
<sequence>MGTGLPLTGAQAGVWYAQQAEPDATEFHIAAAVDLRGPVDVARLAAALGATLAEAEGLHVRVVVEGGVPRQVPVPPPTGPVEVVDLRAEADPGSAALAWQLADRVRPIDLAAGPLHRNALLVLADDHVRWAMRFHHLVIDAVGIAMLAARVAARCTGRDPGPVDWSLARLVREEGEYLAGEQHAADRAFWERRLAGAPEPVRLLDRSPAPPTRLARRDVLVDAAPLHAAAARCGTRASRLLVAAAVGYAHRVSGATDLVLGLPTAGRTSWDVPGMTSNVAPLRVAVDPHAPLSHLVAAVVAEVASTTRHGRHRAEEFARAHGLDGVDALVGPTVNVVGFLRDLDFGDLVPDLRTVWPGPVHDLAISAVEQPGGTAYRLTLEGDAAVCGQPELAAHERGLRAVLDALVATPDLPLRAVELAELPPGLGTDPVEVDEVTWPGLVVRQAARTPEAVAVVCEDVRLTYAELDVAANRVAHLLAAHGVGRGDVVGVALPRSVELVVALLGVMKAGAAYLPLDLDHPAERIAHMLTDSAARLVLTTAALAADLPPTERIALDEVDPAGLSAADPGVPLTLDDAAYVIYTSGSTGKPKGVVVTHDGIGSLIATAVERLGVSAESRVAQFASVGFDVAVWDLVMALGTGARVVVVPEHRRVAGPQLTDYLAEQGATHMILPPSLVTALPEECALPAGAVLVVGTESVPAELVARWTPTLRVVVAYGLTEATVNSTLWAARPGWRGQVPIGGPDPNTRLYVLDPVLRPVGIGVAGELYVGGRGLARGYLGRPGLSAARFVADPFAGPGERMYRTGDRVRWTAAGDLEFLGRADNQVKIRGHRVEPGEVESVLLRQPKIAQASVQLRRDHRGAPRLVAYLSGTGVDVATLRAAVDAELPAHMVPSVFLPLDGPLPLTPNGKLDTRALPDPDWAGLAGVGSAPRTDAERALAAVYADVLNLPEVGTRDGFFELGGDSIVAIQLVSRARAAGYAITTRDVFRHRTVEALAAVATPTTAARATDDGTGTVPTTPVVRWLSRVDGPVDAYHQAVDLPLAAEVDAVALVRRLLDHHDMLRARLNDDWTFEVPPPGTVDPVVLSPSDVDPVSLLAPREGRVLVAVRHPGGLSLVAHHLVVDGVSWRIIAEDVARLAAGQEPLPGTTSFRRWATELTTVDRSGERAFWQRQLDGPDPLLGTRPLTAADTAATARTHELTLPPEVATPLLGRVPAAFHGSAADVLLTGLVRAIGRWRGTGGAVLVELEGHGREEQVVGDVDLSRTVGWFTTTYPLRLDPGAGDLAAAVKRVKEQVRAVPDHGIGAGLLDLPAGRPQVLFNYLGRLDAPLRAGVDPAMPLGHAVEVNAAAVDTPAGPTLTAALSWPAGVFAADRVPALAALWADELRALAALDSGGHTPSDFPLAGLTQSEVDELGHVVDVLPVTPLQAGFYFHEAFDAAETDVYAVQQVVELRAPLDPEAAHRAAQEVLDRHAPLRASFHQLADGRVVQAVRAGVEVPWLATDDDPAEVARAQREARFDLAAAPVLRVALVRGRWLVLTLHHIATDGWSAPILVRELLDRCAGVALDPVTPLRDYHEWLARQDADEALVAWRSALDGAEPTLLGSAAAAGAPQRLELSLPQAGVDAAARGLGVTTSTLVQTAWAVVLGRLTGREDVVFGTTVSGRSSAVPGIESMIGLFANTLPVRVRWRSTDTVGEVAARTQAEQAELSAHHHVALADLQRGTGPLFDTLVVFENYPLDALPDVVGFEHSGGGHYPLALIVLPGDELRVQLEYDPARIPGAAAIGAQFLAALRAEVDRPVARVSLSDAAPLVGADPVTAPEGVVTAFARQAAATPGATAVIGAQRLTYAELDRWSAQVAAGLDIAAEDVVAVLAPRSVEQVVGLLGVLRAGGVHLPVDPAYPPQRRALLREDSGARAVLTTDDIRAARTRVPAPAVDTDPAQGAYLIYTSGSTGRPKGVLVPHSALASQLAWLRAELPLAADDRVLHQISPSFDPAMVEVLWPLTSGAAVVVAEDNGDAEALVATIREHGVTTAVAVSSLLEALLSSDVDGLRGLRRVLGGGEAMGGEFAARWRAATGGELVNVYGPTETTVQATWWPATASSGPVPIGRPVDRTRAYVLDHYLRPATTGELYLAGAQLARGYHGRPGLSAERFVADPFGAPGSRMYRTGDLVRRDGDALVYLGRADQQVKVRGHRVELGEVEAHLRAHGEAAAVLDDSGPSARLLAYVVTTDPEGVRAALARDLPPALVPDEVIALGALPRTPNGKLDRAALPAPTRAARTAAPAGAGAAAVLADIFAAVLKLDSVGADEDFFALGGDSILSITASSRARQAGIDVSPKDVFERRTPAALAAAAAPAGPPARSADDGVGDVPLLPVVHHLRERGGPVDGFTLSMLVQTPAGATAEQITRTLQAVVDHHDGLRVQLTRVASVLWSLRTNAPGAPVVVERVDGFDGVEPGLSPETGRVLRFLWRDGGAGPGKLLVLAHHLAVDGVSWRVLFDDLAAAWAGTPLPPVPTSLRRFAQHVTGQAQAADRLAELEHWARALAPGAELRPGLRPGTVAGLRAHVVELPVADARAVPDDVLLAALRVAVTRWRGGADLVVDVERHGRPDELDLSRTVGWLTSFHPVRLPAADEPAEQLGLVRAALAAVPGDGLGYGILRYLNAQTAPLLAQLPPAQVLFNHFGRFPEARAEDWLPAPDAPVLLPDADLGMSHALQVDTVCAETAAGARLRATFSWACELTEDEVRELAGHWAAAVGELVGRPAAEVWPLSPLQEGLYFHATYDTTGLDVYTAQSTLDFDRRLDLDALRAACATLLARNPSLRAGFEDRPGGPVQVISADAAVAVEVVDVATRADAADLMAADRAVRFDLSAAPLVRMLVLRFPDGTDRLVTTHHLILWDGWSEGRFLEQLLSLYERGGDDRGMPEPGSYRDYLDWLDRQDADAARDAWRAALSGLAEPTLLGRADTALSPVAPRRHLTELDRDRVQAAARAAGVTLNTLLNAAWALVLSAATGRGDVVFGTTVAGRPTEVPGVESALGMFLNTVPVRVDLDPAEPVALLLRRIQDQRTALMPHEYLGLGELQQVAGHPRLFDTLYVLQNFLDADAFTALRDRFGVTPAGSADATHYPLTLVITPAETLRVKLEYRPDVLDDATARAHLDRFTAVVDALAADPHAPVGALDLLLPAEHADLAAQRTATAHDVPDDTIADLLAERAALVPDEVALVFGDQRLTYAQLDARVNQLARHLLARGAMPEAVVALALPRSAEMVVALFAVLRTGAAYLPLDLDHPVDRLLMMVADTGSVCLLSMSTVDERLSAGAVLLDDPTLRAELDTTPDHPVADSERPLFARGVPGRLEHPAYVIYTSGSTGRPKGVVTPYRGLTNMQLNHRAEIFDPVVAAAGRRLRIAHTVSFAFDMSWEELLWLVEGHEVHVCDEQLRRDATALVAYCAEHRIDVVNVTPTYAQLLFEEGLLDGHVPPLVLLGGEAVPDAVWTRLRDTPGTSGYNLYGPTEYTINTLGASTADSPTPVVGKPIWNTRAHVLDARLRPVPPGTPGELYIAGIGLARGYHARSALTAARFVADPFGAPGERMYRTGDLVRQRPDGNLDFLGRTDDQVKIRGYRVELGEVEAAIAAHPGVRHAAVVATEHGGAKRLLAYVVGGVDGLREHLKRRLPDYMVPAAITAVDHLPLTVNGKLDVRALPVPDLAAGSGRAPSTPTERALVELFAAVLGRTAVGADDDFFELGGHSLLATRLISRVRADLGADLAIRDLFEAPTAAGLAARVDSAGAATRPPLVPVARPALLPLSHAQQRLWVLQQFEGASSAYNFPLVFRVDGALDVDAWRAALTDVSDRHEALRTVFVEHGGEPHQVILPAGTVPVVEVLPHHDGLVQEAVDRPFDLSTEPPLRCTLSKPSADSTLVVILLHHITTDEWSDRPFLRDLTEAYAARLRGLPPRFEPLPVQYADYALWHRALLDSGVAARQLDHWERVLDGVPQELDLPTDRARPARPSFRGGAHQLTVPPATATGLRELSARTGASTFMLLHAAVAALLHRLGAGSDIPLGAPIAGRVDAALDDLVGFFVNTLVLRTPVRGAMSFTELVAVVREVDLAAFSHADVPFESVVERVNPARAVGRNPLFQVMVGHHAGTDAVPLPGATATPVGFATTTAKFDLVFSFAEHAGTGRLDCTLEYATDLFDHDTAVRLGERLTALLAAVVADPGARLDSVDLLTADEREQVLVGFNDTDREVPELTMPELFARVVERKPDAPAVVDRGVVWTYAELEARSNRIARLLLDRGVGPEDVVGLAIPRSAEMAAASLAVVKVGAAYLPLDLTHPSDRLAYMLDDAGARVVLSTPAAAGSVPAEVVLLDDLPTDDSPVGSGPATLASTAYVIYTSGSTGRPKGVLVPHDGIASLAATAVDRMGLREDSRVLQYASVGFDVAVFELTMAVCVGGTLVVAPDEVRTAGRELTDFLAEQRVTHLILPPSLVAALPEGCELPEGATILVGTETVPPDLIARFAGRLHVLAAYGLTEATVNSTLWPAEPDWPGTVPIGAPDPNTRVRVLDEALRPVPPGVVGELYVTGRGLARGYLGKPGLTASRFVADPFGAPGERVYRTGDRARWRRDGTLDFFGRVDDQVKIRGVRVEPGEVEAVLAAHPAVRQAVVVVDRGGVSPRLVAYAVVAEAGVREAGGGLDLRAHAAAALPEHMVPSAVVLLDGALPLTPNGKVDKRALPPVDWAALAGDDKPATELEARVAAVFAAVLSLPAVGAHDNFFALGGHSMAAMRLVGALRGEFGVDVSVREVFEAPTVVGLAGVLAGATAGRPPLTRRSGPAVEAPVRAQWLDRPGDDHHFVLRMDSPPALAAAVDDVAARHGLSAPGFVAEWDGDALALRMRYSSVDEWSVVPLFRDLRTAYEARVAGQEPGFTDLPVSYADYAAWSAEVLAPVRDEQLAFWRRRLDGVRWQVEPSDPAADFVPLVLGADLRAAVDELAESTGTSMFMVLQAAFATCLQEFGEGPDLPLGTLVAGREDAQLADLVGCFFNTVVLRTRVLPDFRDTLSRVRVDNLDALDNRLLPYSDLASAPPRLMVVHHEQAALDGTGVTVVPVGVSASDLSLAFYQSPVGHPVHCYLHYRTGVYDRSTVESVAAALVSTLEENAR</sequence>
<dbReference type="InterPro" id="IPR006162">
    <property type="entry name" value="Ppantetheine_attach_site"/>
</dbReference>
<dbReference type="GO" id="GO:0008610">
    <property type="term" value="P:lipid biosynthetic process"/>
    <property type="evidence" value="ECO:0007669"/>
    <property type="project" value="UniProtKB-ARBA"/>
</dbReference>
<feature type="domain" description="Carrier" evidence="6">
    <location>
        <begin position="3718"/>
        <end position="3793"/>
    </location>
</feature>
<dbReference type="EMBL" id="MKQR01000013">
    <property type="protein sequence ID" value="OLR93075.1"/>
    <property type="molecule type" value="Genomic_DNA"/>
</dbReference>
<comment type="caution">
    <text evidence="7">The sequence shown here is derived from an EMBL/GenBank/DDBJ whole genome shotgun (WGS) entry which is preliminary data.</text>
</comment>
<dbReference type="GO" id="GO:0072330">
    <property type="term" value="P:monocarboxylic acid biosynthetic process"/>
    <property type="evidence" value="ECO:0007669"/>
    <property type="project" value="UniProtKB-ARBA"/>
</dbReference>
<keyword evidence="5" id="KW-0045">Antibiotic biosynthesis</keyword>
<evidence type="ECO:0000259" key="6">
    <source>
        <dbReference type="PROSITE" id="PS50075"/>
    </source>
</evidence>
<dbReference type="InterPro" id="IPR010060">
    <property type="entry name" value="NRPS_synth"/>
</dbReference>
<dbReference type="FunFam" id="3.40.50.980:FF:000001">
    <property type="entry name" value="Non-ribosomal peptide synthetase"/>
    <property type="match status" value="3"/>
</dbReference>
<dbReference type="NCBIfam" id="TIGR01720">
    <property type="entry name" value="NRPS-para261"/>
    <property type="match status" value="1"/>
</dbReference>
<dbReference type="Gene3D" id="3.40.50.12780">
    <property type="entry name" value="N-terminal domain of ligase-like"/>
    <property type="match status" value="2"/>
</dbReference>
<feature type="domain" description="Carrier" evidence="6">
    <location>
        <begin position="2288"/>
        <end position="2362"/>
    </location>
</feature>
<dbReference type="Gene3D" id="2.30.38.10">
    <property type="entry name" value="Luciferase, Domain 3"/>
    <property type="match status" value="2"/>
</dbReference>
<dbReference type="PANTHER" id="PTHR45527">
    <property type="entry name" value="NONRIBOSOMAL PEPTIDE SYNTHETASE"/>
    <property type="match status" value="1"/>
</dbReference>
<dbReference type="NCBIfam" id="NF003417">
    <property type="entry name" value="PRK04813.1"/>
    <property type="match status" value="4"/>
</dbReference>
<evidence type="ECO:0000256" key="5">
    <source>
        <dbReference type="ARBA" id="ARBA00023194"/>
    </source>
</evidence>
<gene>
    <name evidence="7" type="ORF">BJP25_19180</name>
</gene>
<dbReference type="Pfam" id="PF13193">
    <property type="entry name" value="AMP-binding_C"/>
    <property type="match status" value="3"/>
</dbReference>
<keyword evidence="3" id="KW-0597">Phosphoprotein</keyword>
<dbReference type="GO" id="GO:0031177">
    <property type="term" value="F:phosphopantetheine binding"/>
    <property type="evidence" value="ECO:0007669"/>
    <property type="project" value="InterPro"/>
</dbReference>
<evidence type="ECO:0000256" key="2">
    <source>
        <dbReference type="ARBA" id="ARBA00022450"/>
    </source>
</evidence>
<dbReference type="Gene3D" id="3.40.50.980">
    <property type="match status" value="4"/>
</dbReference>
<dbReference type="SUPFAM" id="SSF47336">
    <property type="entry name" value="ACP-like"/>
    <property type="match status" value="4"/>
</dbReference>
<accession>A0A1Q9LM34</accession>
<dbReference type="InterPro" id="IPR036736">
    <property type="entry name" value="ACP-like_sf"/>
</dbReference>
<dbReference type="Proteomes" id="UP000186040">
    <property type="component" value="Unassembled WGS sequence"/>
</dbReference>
<dbReference type="InterPro" id="IPR020845">
    <property type="entry name" value="AMP-binding_CS"/>
</dbReference>
<dbReference type="SMART" id="SM00823">
    <property type="entry name" value="PKS_PP"/>
    <property type="match status" value="4"/>
</dbReference>
<dbReference type="FunFam" id="1.10.1200.10:FF:000005">
    <property type="entry name" value="Nonribosomal peptide synthetase 1"/>
    <property type="match status" value="1"/>
</dbReference>
<keyword evidence="8" id="KW-1185">Reference proteome</keyword>
<dbReference type="STRING" id="1193682.BJP25_19180"/>
<evidence type="ECO:0000256" key="1">
    <source>
        <dbReference type="ARBA" id="ARBA00001957"/>
    </source>
</evidence>
<dbReference type="InterPro" id="IPR023213">
    <property type="entry name" value="CAT-like_dom_sf"/>
</dbReference>
<dbReference type="Gene3D" id="3.30.300.30">
    <property type="match status" value="4"/>
</dbReference>
<dbReference type="InterPro" id="IPR045851">
    <property type="entry name" value="AMP-bd_C_sf"/>
</dbReference>
<feature type="domain" description="Carrier" evidence="6">
    <location>
        <begin position="931"/>
        <end position="1005"/>
    </location>
</feature>
<dbReference type="Gene3D" id="3.30.559.30">
    <property type="entry name" value="Nonribosomal peptide synthetase, condensation domain"/>
    <property type="match status" value="7"/>
</dbReference>
<dbReference type="Gene3D" id="1.10.1200.10">
    <property type="entry name" value="ACP-like"/>
    <property type="match status" value="4"/>
</dbReference>
<name>A0A1Q9LM34_9PSEU</name>
<dbReference type="PANTHER" id="PTHR45527:SF1">
    <property type="entry name" value="FATTY ACID SYNTHASE"/>
    <property type="match status" value="1"/>
</dbReference>
<dbReference type="NCBIfam" id="TIGR01733">
    <property type="entry name" value="AA-adenyl-dom"/>
    <property type="match status" value="4"/>
</dbReference>
<evidence type="ECO:0000313" key="7">
    <source>
        <dbReference type="EMBL" id="OLR93075.1"/>
    </source>
</evidence>
<dbReference type="FunFam" id="3.40.50.12780:FF:000012">
    <property type="entry name" value="Non-ribosomal peptide synthetase"/>
    <property type="match status" value="2"/>
</dbReference>
<dbReference type="OrthoDB" id="2472181at2"/>
<dbReference type="InterPro" id="IPR001242">
    <property type="entry name" value="Condensation_dom"/>
</dbReference>
<organism evidence="7 8">
    <name type="scientific">Actinokineospora bangkokensis</name>
    <dbReference type="NCBI Taxonomy" id="1193682"/>
    <lineage>
        <taxon>Bacteria</taxon>
        <taxon>Bacillati</taxon>
        <taxon>Actinomycetota</taxon>
        <taxon>Actinomycetes</taxon>
        <taxon>Pseudonocardiales</taxon>
        <taxon>Pseudonocardiaceae</taxon>
        <taxon>Actinokineospora</taxon>
    </lineage>
</organism>
<dbReference type="FunFam" id="2.30.38.10:FF:000001">
    <property type="entry name" value="Non-ribosomal peptide synthetase PvdI"/>
    <property type="match status" value="3"/>
</dbReference>
<dbReference type="GO" id="GO:0044550">
    <property type="term" value="P:secondary metabolite biosynthetic process"/>
    <property type="evidence" value="ECO:0007669"/>
    <property type="project" value="TreeGrafter"/>
</dbReference>
<dbReference type="GO" id="GO:0005737">
    <property type="term" value="C:cytoplasm"/>
    <property type="evidence" value="ECO:0007669"/>
    <property type="project" value="TreeGrafter"/>
</dbReference>
<keyword evidence="2" id="KW-0596">Phosphopantetheine</keyword>
<dbReference type="PROSITE" id="PS00455">
    <property type="entry name" value="AMP_BINDING"/>
    <property type="match status" value="4"/>
</dbReference>
<dbReference type="Pfam" id="PF00550">
    <property type="entry name" value="PP-binding"/>
    <property type="match status" value="4"/>
</dbReference>
<keyword evidence="4" id="KW-0677">Repeat</keyword>
<dbReference type="SUPFAM" id="SSF56801">
    <property type="entry name" value="Acetyl-CoA synthetase-like"/>
    <property type="match status" value="4"/>
</dbReference>
<dbReference type="RefSeq" id="WP_075975342.1">
    <property type="nucleotide sequence ID" value="NZ_MKQR01000013.1"/>
</dbReference>
<proteinExistence type="predicted"/>
<dbReference type="InterPro" id="IPR020806">
    <property type="entry name" value="PKS_PP-bd"/>
</dbReference>
<dbReference type="SUPFAM" id="SSF52777">
    <property type="entry name" value="CoA-dependent acyltransferases"/>
    <property type="match status" value="14"/>
</dbReference>
<dbReference type="InterPro" id="IPR000873">
    <property type="entry name" value="AMP-dep_synth/lig_dom"/>
</dbReference>
<dbReference type="GO" id="GO:0017000">
    <property type="term" value="P:antibiotic biosynthetic process"/>
    <property type="evidence" value="ECO:0007669"/>
    <property type="project" value="UniProtKB-KW"/>
</dbReference>
<dbReference type="GO" id="GO:0043041">
    <property type="term" value="P:amino acid activation for nonribosomal peptide biosynthetic process"/>
    <property type="evidence" value="ECO:0007669"/>
    <property type="project" value="TreeGrafter"/>
</dbReference>
<dbReference type="InterPro" id="IPR010071">
    <property type="entry name" value="AA_adenyl_dom"/>
</dbReference>
<dbReference type="CDD" id="cd19540">
    <property type="entry name" value="LCL_NRPS-like"/>
    <property type="match status" value="1"/>
</dbReference>
<dbReference type="PROSITE" id="PS00012">
    <property type="entry name" value="PHOSPHOPANTETHEINE"/>
    <property type="match status" value="4"/>
</dbReference>
<comment type="cofactor">
    <cofactor evidence="1">
        <name>pantetheine 4'-phosphate</name>
        <dbReference type="ChEBI" id="CHEBI:47942"/>
    </cofactor>
</comment>
<dbReference type="CDD" id="cd05930">
    <property type="entry name" value="A_NRPS"/>
    <property type="match status" value="2"/>
</dbReference>
<dbReference type="GO" id="GO:0003824">
    <property type="term" value="F:catalytic activity"/>
    <property type="evidence" value="ECO:0007669"/>
    <property type="project" value="InterPro"/>
</dbReference>